<gene>
    <name evidence="2" type="ORF">BaRGS_00039376</name>
</gene>
<keyword evidence="1" id="KW-0472">Membrane</keyword>
<keyword evidence="1" id="KW-1133">Transmembrane helix</keyword>
<dbReference type="InterPro" id="IPR027197">
    <property type="entry name" value="SLC43A3"/>
</dbReference>
<keyword evidence="1" id="KW-0812">Transmembrane</keyword>
<evidence type="ECO:0000256" key="1">
    <source>
        <dbReference type="SAM" id="Phobius"/>
    </source>
</evidence>
<keyword evidence="3" id="KW-1185">Reference proteome</keyword>
<dbReference type="Gene3D" id="1.20.1250.20">
    <property type="entry name" value="MFS general substrate transporter like domains"/>
    <property type="match status" value="1"/>
</dbReference>
<evidence type="ECO:0000313" key="3">
    <source>
        <dbReference type="Proteomes" id="UP001519460"/>
    </source>
</evidence>
<dbReference type="AlphaFoldDB" id="A0ABD0J3E9"/>
<feature type="transmembrane region" description="Helical" evidence="1">
    <location>
        <begin position="137"/>
        <end position="155"/>
    </location>
</feature>
<dbReference type="EMBL" id="JACVVK020000684">
    <property type="protein sequence ID" value="KAK7456520.1"/>
    <property type="molecule type" value="Genomic_DNA"/>
</dbReference>
<feature type="transmembrane region" description="Helical" evidence="1">
    <location>
        <begin position="355"/>
        <end position="378"/>
    </location>
</feature>
<feature type="transmembrane region" description="Helical" evidence="1">
    <location>
        <begin position="425"/>
        <end position="449"/>
    </location>
</feature>
<protein>
    <submittedName>
        <fullName evidence="2">Uncharacterized protein</fullName>
    </submittedName>
</protein>
<dbReference type="Proteomes" id="UP001519460">
    <property type="component" value="Unassembled WGS sequence"/>
</dbReference>
<dbReference type="InterPro" id="IPR036259">
    <property type="entry name" value="MFS_trans_sf"/>
</dbReference>
<feature type="transmembrane region" description="Helical" evidence="1">
    <location>
        <begin position="399"/>
        <end position="419"/>
    </location>
</feature>
<reference evidence="2 3" key="1">
    <citation type="journal article" date="2023" name="Sci. Data">
        <title>Genome assembly of the Korean intertidal mud-creeper Batillaria attramentaria.</title>
        <authorList>
            <person name="Patra A.K."/>
            <person name="Ho P.T."/>
            <person name="Jun S."/>
            <person name="Lee S.J."/>
            <person name="Kim Y."/>
            <person name="Won Y.J."/>
        </authorList>
    </citation>
    <scope>NUCLEOTIDE SEQUENCE [LARGE SCALE GENOMIC DNA]</scope>
    <source>
        <strain evidence="2">Wonlab-2016</strain>
    </source>
</reference>
<feature type="transmembrane region" description="Helical" evidence="1">
    <location>
        <begin position="488"/>
        <end position="506"/>
    </location>
</feature>
<feature type="transmembrane region" description="Helical" evidence="1">
    <location>
        <begin position="162"/>
        <end position="180"/>
    </location>
</feature>
<feature type="transmembrane region" description="Helical" evidence="1">
    <location>
        <begin position="12"/>
        <end position="36"/>
    </location>
</feature>
<proteinExistence type="predicted"/>
<dbReference type="SUPFAM" id="SSF103473">
    <property type="entry name" value="MFS general substrate transporter"/>
    <property type="match status" value="1"/>
</dbReference>
<accession>A0ABD0J3E9</accession>
<sequence length="524" mass="57834">MAANPAFRFFYVAWAFMECLLFGGLLYGWGSLVFILKRDGVYSGLCEVFENQNRTVVESSISTVRPHALNGSNSIVSYNISTSNSTSITHHHELATKKSGCTEQDNRLVLVFTIGSMLFCAGTAVMGQINFKFGTRVTRLCACAILIIGALLTGFTSQDIPWLIFPGLTLLGIGGIPLLMTNMQFSMLFTKGSSTVVSMLSGAFDASSGVMLIVKLVHEKGVELKWSMLVIAGAHLLTLVNSFLFLPRGFISKPAPKVVVEDATVSEAGVELILKKKQSTEVNGTSQPIEEEVTFHPQADNKEPALPPIMSCILSPVYILHVIWLSILQLRFYYFIGSLNTWLNALLGSKEEVSFYTNVALYAMMCGLFTSPLAGMMYDFNKRFFINSRSVLRRNLMPAVIPLAFTSMLGIVLSILVLFHSVDVLYPSFIFNTIFRSFIYSIGAAYIGVMFPSEYFGMLYGTMIILSGVISLAQYGLVSWAEASGYSVVNYFLIAFMATSLVHPLYQWYACRKAEKEGVIKGED</sequence>
<feature type="transmembrane region" description="Helical" evidence="1">
    <location>
        <begin position="456"/>
        <end position="476"/>
    </location>
</feature>
<dbReference type="PANTHER" id="PTHR20765">
    <property type="entry name" value="SOLUTE CARRIER FAMILY 43 MEMBER 3-RELATED"/>
    <property type="match status" value="1"/>
</dbReference>
<feature type="transmembrane region" description="Helical" evidence="1">
    <location>
        <begin position="192"/>
        <end position="214"/>
    </location>
</feature>
<comment type="caution">
    <text evidence="2">The sequence shown here is derived from an EMBL/GenBank/DDBJ whole genome shotgun (WGS) entry which is preliminary data.</text>
</comment>
<evidence type="ECO:0000313" key="2">
    <source>
        <dbReference type="EMBL" id="KAK7456520.1"/>
    </source>
</evidence>
<dbReference type="PANTHER" id="PTHR20765:SF1">
    <property type="entry name" value="EQUILIBRATIVE NUCLEOBASE TRANSPORTER 1"/>
    <property type="match status" value="1"/>
</dbReference>
<feature type="transmembrane region" description="Helical" evidence="1">
    <location>
        <begin position="226"/>
        <end position="246"/>
    </location>
</feature>
<organism evidence="2 3">
    <name type="scientific">Batillaria attramentaria</name>
    <dbReference type="NCBI Taxonomy" id="370345"/>
    <lineage>
        <taxon>Eukaryota</taxon>
        <taxon>Metazoa</taxon>
        <taxon>Spiralia</taxon>
        <taxon>Lophotrochozoa</taxon>
        <taxon>Mollusca</taxon>
        <taxon>Gastropoda</taxon>
        <taxon>Caenogastropoda</taxon>
        <taxon>Sorbeoconcha</taxon>
        <taxon>Cerithioidea</taxon>
        <taxon>Batillariidae</taxon>
        <taxon>Batillaria</taxon>
    </lineage>
</organism>
<name>A0ABD0J3E9_9CAEN</name>
<feature type="transmembrane region" description="Helical" evidence="1">
    <location>
        <begin position="108"/>
        <end position="131"/>
    </location>
</feature>